<keyword evidence="5 6" id="KW-0539">Nucleus</keyword>
<feature type="region of interest" description="Disordered" evidence="8">
    <location>
        <begin position="1"/>
        <end position="29"/>
    </location>
</feature>
<comment type="similarity">
    <text evidence="2 6">Belongs to the enhancer of polycomb family.</text>
</comment>
<feature type="domain" description="Enhancer of polycomb-like N-terminal" evidence="9">
    <location>
        <begin position="593"/>
        <end position="681"/>
    </location>
</feature>
<keyword evidence="11" id="KW-1185">Reference proteome</keyword>
<evidence type="ECO:0000259" key="9">
    <source>
        <dbReference type="Pfam" id="PF10513"/>
    </source>
</evidence>
<sequence>MSPFTRSASVLGSAEGRSRKFRGKARKLGKSDRRVSWRLSELKADKIGAPGIGLNQRNRTAIMPSGEIRRGTRVIGMVKGANSVRVLRSGRRLFPGAGERQVRRVKEDEDKSLHHSIKKFPHKCKENVASNDDRLKRKASESVVHGEAPRSVKRPRLAVKKVKKVKKGAPESDKVVVTRDQVAVVDKMFGIVYTRKRKSGSIVKLESFDNKMFGIQFSRRLARKQGAGCVVDVQTCVFVAVVQNSGSRAASLLTSIFRHINNGVGLCELAGFLFSQPLNGTFASNGIRFLKDAPGASNGICKFFDSSNTVPTFDLDFSVIPSWFMQIHLNWVLRLSRVPSNTSSEECAEMMSEDEEDQLFVSVKMPQVQLASESDVSENRPLLIPLFRPSRLTVKSTLPRNGHYSRGVRKSRSSRRRRARNPSLLGVQPSNGLMVTSSIGSRKKTRRPLSSVVSMYKLRNALPASCMTGGPKKAGLAVAGENKCTTGKAGCSADLLVIESDRCYRVKGVTIDMESSDSKESVLLVKKDDETKLSFLPQQYMRPSAVNRATHNVLWSGNVNWKLEFPSRQDWSNFKELYKECLNLNVPPALTVVKAIPVPGVREVQGYESNRSGVFSRPDAYISVTTDEVARALAKHSANYDMDSEDEVWLKACSPESVNAVRCSQQLTEDTFELMIDVFEKASHCSSEEVIDEKAALSLAADLAGQEVAETVYSYWLKKRKQRRSALLRVFQKHQVKKPPVTAKLVLRKRRSFKRQGGQSGKGKQLGLLQAMAVEHDALEERNAMLKLEEANDSVKRSMELAIEKRRRAQLLMENASLLCYKATMALRIAEALSAFDSVEVATTEMFDVGSSNGGDDDK</sequence>
<dbReference type="Proteomes" id="UP001497516">
    <property type="component" value="Chromosome 3"/>
</dbReference>
<feature type="coiled-coil region" evidence="7">
    <location>
        <begin position="769"/>
        <end position="805"/>
    </location>
</feature>
<evidence type="ECO:0000256" key="8">
    <source>
        <dbReference type="SAM" id="MobiDB-lite"/>
    </source>
</evidence>
<evidence type="ECO:0000256" key="2">
    <source>
        <dbReference type="ARBA" id="ARBA00008035"/>
    </source>
</evidence>
<dbReference type="GO" id="GO:0006357">
    <property type="term" value="P:regulation of transcription by RNA polymerase II"/>
    <property type="evidence" value="ECO:0007669"/>
    <property type="project" value="InterPro"/>
</dbReference>
<keyword evidence="4 6" id="KW-0804">Transcription</keyword>
<comment type="subcellular location">
    <subcellularLocation>
        <location evidence="1 6">Nucleus</location>
    </subcellularLocation>
</comment>
<feature type="compositionally biased region" description="Polar residues" evidence="8">
    <location>
        <begin position="1"/>
        <end position="10"/>
    </location>
</feature>
<proteinExistence type="inferred from homology"/>
<evidence type="ECO:0000313" key="10">
    <source>
        <dbReference type="EMBL" id="CAL1374108.1"/>
    </source>
</evidence>
<evidence type="ECO:0000256" key="6">
    <source>
        <dbReference type="RuleBase" id="RU361124"/>
    </source>
</evidence>
<evidence type="ECO:0000256" key="5">
    <source>
        <dbReference type="ARBA" id="ARBA00023242"/>
    </source>
</evidence>
<evidence type="ECO:0000256" key="7">
    <source>
        <dbReference type="SAM" id="Coils"/>
    </source>
</evidence>
<dbReference type="Pfam" id="PF10513">
    <property type="entry name" value="EPL1"/>
    <property type="match status" value="1"/>
</dbReference>
<reference evidence="10 11" key="1">
    <citation type="submission" date="2024-04" db="EMBL/GenBank/DDBJ databases">
        <authorList>
            <person name="Fracassetti M."/>
        </authorList>
    </citation>
    <scope>NUCLEOTIDE SEQUENCE [LARGE SCALE GENOMIC DNA]</scope>
</reference>
<accession>A0AAV2DJG1</accession>
<protein>
    <recommendedName>
        <fullName evidence="6">Enhancer of polycomb-like protein</fullName>
    </recommendedName>
</protein>
<evidence type="ECO:0000256" key="4">
    <source>
        <dbReference type="ARBA" id="ARBA00023163"/>
    </source>
</evidence>
<dbReference type="EMBL" id="OZ034816">
    <property type="protein sequence ID" value="CAL1374108.1"/>
    <property type="molecule type" value="Genomic_DNA"/>
</dbReference>
<dbReference type="InterPro" id="IPR019542">
    <property type="entry name" value="Enhancer_polycomb-like_N"/>
</dbReference>
<name>A0AAV2DJG1_9ROSI</name>
<organism evidence="10 11">
    <name type="scientific">Linum trigynum</name>
    <dbReference type="NCBI Taxonomy" id="586398"/>
    <lineage>
        <taxon>Eukaryota</taxon>
        <taxon>Viridiplantae</taxon>
        <taxon>Streptophyta</taxon>
        <taxon>Embryophyta</taxon>
        <taxon>Tracheophyta</taxon>
        <taxon>Spermatophyta</taxon>
        <taxon>Magnoliopsida</taxon>
        <taxon>eudicotyledons</taxon>
        <taxon>Gunneridae</taxon>
        <taxon>Pentapetalae</taxon>
        <taxon>rosids</taxon>
        <taxon>fabids</taxon>
        <taxon>Malpighiales</taxon>
        <taxon>Linaceae</taxon>
        <taxon>Linum</taxon>
    </lineage>
</organism>
<dbReference type="PANTHER" id="PTHR14898">
    <property type="entry name" value="ENHANCER OF POLYCOMB"/>
    <property type="match status" value="1"/>
</dbReference>
<feature type="compositionally biased region" description="Basic residues" evidence="8">
    <location>
        <begin position="406"/>
        <end position="420"/>
    </location>
</feature>
<dbReference type="InterPro" id="IPR024943">
    <property type="entry name" value="Enhancer_polycomb"/>
</dbReference>
<evidence type="ECO:0000313" key="11">
    <source>
        <dbReference type="Proteomes" id="UP001497516"/>
    </source>
</evidence>
<gene>
    <name evidence="10" type="ORF">LTRI10_LOCUS15997</name>
</gene>
<feature type="compositionally biased region" description="Polar residues" evidence="8">
    <location>
        <begin position="428"/>
        <end position="440"/>
    </location>
</feature>
<dbReference type="AlphaFoldDB" id="A0AAV2DJG1"/>
<evidence type="ECO:0000256" key="3">
    <source>
        <dbReference type="ARBA" id="ARBA00023015"/>
    </source>
</evidence>
<feature type="compositionally biased region" description="Basic residues" evidence="8">
    <location>
        <begin position="19"/>
        <end position="28"/>
    </location>
</feature>
<feature type="region of interest" description="Disordered" evidence="8">
    <location>
        <begin position="398"/>
        <end position="446"/>
    </location>
</feature>
<evidence type="ECO:0000256" key="1">
    <source>
        <dbReference type="ARBA" id="ARBA00004123"/>
    </source>
</evidence>
<keyword evidence="3 6" id="KW-0805">Transcription regulation</keyword>
<dbReference type="GO" id="GO:0005634">
    <property type="term" value="C:nucleus"/>
    <property type="evidence" value="ECO:0007669"/>
    <property type="project" value="UniProtKB-SubCell"/>
</dbReference>
<keyword evidence="7" id="KW-0175">Coiled coil</keyword>
<dbReference type="GO" id="GO:0035267">
    <property type="term" value="C:NuA4 histone acetyltransferase complex"/>
    <property type="evidence" value="ECO:0007669"/>
    <property type="project" value="InterPro"/>
</dbReference>